<evidence type="ECO:0000259" key="2">
    <source>
        <dbReference type="Pfam" id="PF01558"/>
    </source>
</evidence>
<dbReference type="PANTHER" id="PTHR43366:SF1">
    <property type="entry name" value="PYRUVATE SYNTHASE SUBUNIT PORC"/>
    <property type="match status" value="1"/>
</dbReference>
<dbReference type="EMBL" id="BARV01002203">
    <property type="protein sequence ID" value="GAH90346.1"/>
    <property type="molecule type" value="Genomic_DNA"/>
</dbReference>
<gene>
    <name evidence="3" type="ORF">S06H3_05832</name>
</gene>
<dbReference type="NCBIfam" id="TIGR02175">
    <property type="entry name" value="PorC_KorC"/>
    <property type="match status" value="1"/>
</dbReference>
<reference evidence="3" key="1">
    <citation type="journal article" date="2014" name="Front. Microbiol.">
        <title>High frequency of phylogenetically diverse reductive dehalogenase-homologous genes in deep subseafloor sedimentary metagenomes.</title>
        <authorList>
            <person name="Kawai M."/>
            <person name="Futagami T."/>
            <person name="Toyoda A."/>
            <person name="Takaki Y."/>
            <person name="Nishi S."/>
            <person name="Hori S."/>
            <person name="Arai W."/>
            <person name="Tsubouchi T."/>
            <person name="Morono Y."/>
            <person name="Uchiyama I."/>
            <person name="Ito T."/>
            <person name="Fujiyama A."/>
            <person name="Inagaki F."/>
            <person name="Takami H."/>
        </authorList>
    </citation>
    <scope>NUCLEOTIDE SEQUENCE</scope>
    <source>
        <strain evidence="3">Expedition CK06-06</strain>
    </source>
</reference>
<evidence type="ECO:0000313" key="3">
    <source>
        <dbReference type="EMBL" id="GAH90346.1"/>
    </source>
</evidence>
<dbReference type="InterPro" id="IPR002869">
    <property type="entry name" value="Pyrv_flavodox_OxRed_cen"/>
</dbReference>
<accession>X1J6J1</accession>
<comment type="caution">
    <text evidence="3">The sequence shown here is derived from an EMBL/GenBank/DDBJ whole genome shotgun (WGS) entry which is preliminary data.</text>
</comment>
<name>X1J6J1_9ZZZZ</name>
<dbReference type="Pfam" id="PF01558">
    <property type="entry name" value="POR"/>
    <property type="match status" value="1"/>
</dbReference>
<organism evidence="3">
    <name type="scientific">marine sediment metagenome</name>
    <dbReference type="NCBI Taxonomy" id="412755"/>
    <lineage>
        <taxon>unclassified sequences</taxon>
        <taxon>metagenomes</taxon>
        <taxon>ecological metagenomes</taxon>
    </lineage>
</organism>
<dbReference type="Gene3D" id="3.40.920.10">
    <property type="entry name" value="Pyruvate-ferredoxin oxidoreductase, PFOR, domain III"/>
    <property type="match status" value="1"/>
</dbReference>
<dbReference type="GO" id="GO:0016625">
    <property type="term" value="F:oxidoreductase activity, acting on the aldehyde or oxo group of donors, iron-sulfur protein as acceptor"/>
    <property type="evidence" value="ECO:0007669"/>
    <property type="project" value="InterPro"/>
</dbReference>
<dbReference type="InterPro" id="IPR019752">
    <property type="entry name" value="Pyrv/ketoisovalerate_OxRed_cat"/>
</dbReference>
<dbReference type="InterPro" id="IPR051626">
    <property type="entry name" value="Oxidoreductase_gamma_subunit"/>
</dbReference>
<protein>
    <recommendedName>
        <fullName evidence="2">Pyruvate/ketoisovalerate oxidoreductase catalytic domain-containing protein</fullName>
    </recommendedName>
</protein>
<evidence type="ECO:0000256" key="1">
    <source>
        <dbReference type="ARBA" id="ARBA00023002"/>
    </source>
</evidence>
<dbReference type="SUPFAM" id="SSF53323">
    <property type="entry name" value="Pyruvate-ferredoxin oxidoreductase, PFOR, domain III"/>
    <property type="match status" value="1"/>
</dbReference>
<dbReference type="InterPro" id="IPR011894">
    <property type="entry name" value="PorC_KorC"/>
</dbReference>
<sequence>MSGMIEIRFHGRGGQGAVTAAELVAVAAINEGRYAQAFPSFGPERRGALVAAFARINDERIRVRYPVEAPDVLIVIDPGLLFMPEVWKGLKPDTTVVANTPKSVSQLRKETVAKQRLATVDATGIAKEILGLPIPNTTMLGAIVKATEFVKLESLERAIEHRFGRLADKNIAAMRVAYERTEVGERVS</sequence>
<proteinExistence type="predicted"/>
<dbReference type="AlphaFoldDB" id="X1J6J1"/>
<dbReference type="PANTHER" id="PTHR43366">
    <property type="entry name" value="PYRUVATE SYNTHASE SUBUNIT PORC"/>
    <property type="match status" value="1"/>
</dbReference>
<keyword evidence="1" id="KW-0560">Oxidoreductase</keyword>
<feature type="domain" description="Pyruvate/ketoisovalerate oxidoreductase catalytic" evidence="2">
    <location>
        <begin position="13"/>
        <end position="179"/>
    </location>
</feature>